<evidence type="ECO:0000313" key="2">
    <source>
        <dbReference type="Proteomes" id="UP000241701"/>
    </source>
</evidence>
<accession>A0A2H5BNE1</accession>
<dbReference type="EMBL" id="MG428990">
    <property type="protein sequence ID" value="AUG87851.1"/>
    <property type="molecule type" value="Genomic_DNA"/>
</dbReference>
<proteinExistence type="predicted"/>
<dbReference type="Proteomes" id="UP000241701">
    <property type="component" value="Segment"/>
</dbReference>
<reference evidence="2" key="1">
    <citation type="submission" date="2017-11" db="EMBL/GenBank/DDBJ databases">
        <title>Complete Genome of Klebsiella pneumoniae Myophage Menlow.</title>
        <authorList>
            <person name="Newkirk H.N."/>
            <person name="Lessor L."/>
            <person name="Liu M."/>
        </authorList>
    </citation>
    <scope>NUCLEOTIDE SEQUENCE [LARGE SCALE GENOMIC DNA]</scope>
</reference>
<evidence type="ECO:0000313" key="1">
    <source>
        <dbReference type="EMBL" id="AUG87851.1"/>
    </source>
</evidence>
<keyword evidence="2" id="KW-1185">Reference proteome</keyword>
<sequence length="122" mass="14083">MRDLVLNTQFRLPVDSLVPFQIMKQMLEEGMEVPLKHNGQDIGRCMSCSFRDDAYWAMDYNAQMPIEANTLMELGFIFKLKPPIRLYDIKPVVIQIPAGKSTYMYLISHFMFYDVAPSVGPL</sequence>
<gene>
    <name evidence="1" type="ORF">CPT_Menlow_150</name>
</gene>
<protein>
    <submittedName>
        <fullName evidence="1">Uncharacterized protein</fullName>
    </submittedName>
</protein>
<name>A0A2H5BNE1_9CAUD</name>
<organism evidence="1 2">
    <name type="scientific">Klebsiella phage Menlow</name>
    <dbReference type="NCBI Taxonomy" id="2054273"/>
    <lineage>
        <taxon>Viruses</taxon>
        <taxon>Duplodnaviria</taxon>
        <taxon>Heunggongvirae</taxon>
        <taxon>Uroviricota</taxon>
        <taxon>Caudoviricetes</taxon>
        <taxon>Pantevenvirales</taxon>
        <taxon>Ackermannviridae</taxon>
        <taxon>Taipeivirus</taxon>
        <taxon>Taipeivirus menlow</taxon>
    </lineage>
</organism>